<comment type="caution">
    <text evidence="2">The sequence shown here is derived from an EMBL/GenBank/DDBJ whole genome shotgun (WGS) entry which is preliminary data.</text>
</comment>
<dbReference type="EMBL" id="JAWZYT010001351">
    <property type="protein sequence ID" value="KAK4313094.1"/>
    <property type="molecule type" value="Genomic_DNA"/>
</dbReference>
<name>A0AAE1PTL0_9EUCA</name>
<keyword evidence="3" id="KW-1185">Reference proteome</keyword>
<sequence>MGRNHEARNASHPTLNHESAKKMHLLNMNNMARVVQAGTIPKTATGTQRAKHPGTFVHPVVHGERRGSPLVVSDEDDDDHGSLDSGSIAEKDVGGCTLSLPP</sequence>
<evidence type="ECO:0000256" key="1">
    <source>
        <dbReference type="SAM" id="MobiDB-lite"/>
    </source>
</evidence>
<evidence type="ECO:0000313" key="3">
    <source>
        <dbReference type="Proteomes" id="UP001292094"/>
    </source>
</evidence>
<organism evidence="2 3">
    <name type="scientific">Petrolisthes manimaculis</name>
    <dbReference type="NCBI Taxonomy" id="1843537"/>
    <lineage>
        <taxon>Eukaryota</taxon>
        <taxon>Metazoa</taxon>
        <taxon>Ecdysozoa</taxon>
        <taxon>Arthropoda</taxon>
        <taxon>Crustacea</taxon>
        <taxon>Multicrustacea</taxon>
        <taxon>Malacostraca</taxon>
        <taxon>Eumalacostraca</taxon>
        <taxon>Eucarida</taxon>
        <taxon>Decapoda</taxon>
        <taxon>Pleocyemata</taxon>
        <taxon>Anomura</taxon>
        <taxon>Galatheoidea</taxon>
        <taxon>Porcellanidae</taxon>
        <taxon>Petrolisthes</taxon>
    </lineage>
</organism>
<feature type="region of interest" description="Disordered" evidence="1">
    <location>
        <begin position="43"/>
        <end position="102"/>
    </location>
</feature>
<protein>
    <submittedName>
        <fullName evidence="2">Uncharacterized protein</fullName>
    </submittedName>
</protein>
<reference evidence="2" key="1">
    <citation type="submission" date="2023-11" db="EMBL/GenBank/DDBJ databases">
        <title>Genome assemblies of two species of porcelain crab, Petrolisthes cinctipes and Petrolisthes manimaculis (Anomura: Porcellanidae).</title>
        <authorList>
            <person name="Angst P."/>
        </authorList>
    </citation>
    <scope>NUCLEOTIDE SEQUENCE</scope>
    <source>
        <strain evidence="2">PB745_02</strain>
        <tissue evidence="2">Gill</tissue>
    </source>
</reference>
<dbReference type="Proteomes" id="UP001292094">
    <property type="component" value="Unassembled WGS sequence"/>
</dbReference>
<evidence type="ECO:0000313" key="2">
    <source>
        <dbReference type="EMBL" id="KAK4313094.1"/>
    </source>
</evidence>
<feature type="region of interest" description="Disordered" evidence="1">
    <location>
        <begin position="1"/>
        <end position="22"/>
    </location>
</feature>
<accession>A0AAE1PTL0</accession>
<gene>
    <name evidence="2" type="ORF">Pmani_015521</name>
</gene>
<proteinExistence type="predicted"/>
<dbReference type="AlphaFoldDB" id="A0AAE1PTL0"/>